<dbReference type="Proteomes" id="UP000830167">
    <property type="component" value="Chromosome"/>
</dbReference>
<reference evidence="1" key="1">
    <citation type="submission" date="2021-12" db="EMBL/GenBank/DDBJ databases">
        <title>Alicyclobacillaceae gen. nov., sp. nov., isolated from chalcocite enrichment system.</title>
        <authorList>
            <person name="Jiang Z."/>
        </authorList>
    </citation>
    <scope>NUCLEOTIDE SEQUENCE</scope>
    <source>
        <strain evidence="1">MYW30-H2</strain>
    </source>
</reference>
<name>A0ABY4CI41_9BACL</name>
<evidence type="ECO:0000313" key="1">
    <source>
        <dbReference type="EMBL" id="UOF90197.1"/>
    </source>
</evidence>
<sequence>MYGKCVLCQEREGVILSRSGQPFCLTCISELSPDKERLDTNLLIFCGDCAWPTKIEKEQEIQVIFGSMIRCKNCNKIERISKELKDYLRGKQ</sequence>
<proteinExistence type="predicted"/>
<accession>A0ABY4CI41</accession>
<evidence type="ECO:0000313" key="2">
    <source>
        <dbReference type="Proteomes" id="UP000830167"/>
    </source>
</evidence>
<dbReference type="EMBL" id="CP089291">
    <property type="protein sequence ID" value="UOF90197.1"/>
    <property type="molecule type" value="Genomic_DNA"/>
</dbReference>
<organism evidence="1 2">
    <name type="scientific">Fodinisporobacter ferrooxydans</name>
    <dbReference type="NCBI Taxonomy" id="2901836"/>
    <lineage>
        <taxon>Bacteria</taxon>
        <taxon>Bacillati</taxon>
        <taxon>Bacillota</taxon>
        <taxon>Bacilli</taxon>
        <taxon>Bacillales</taxon>
        <taxon>Alicyclobacillaceae</taxon>
        <taxon>Fodinisporobacter</taxon>
    </lineage>
</organism>
<gene>
    <name evidence="1" type="ORF">LSG31_20415</name>
</gene>
<dbReference type="RefSeq" id="WP_347436890.1">
    <property type="nucleotide sequence ID" value="NZ_CP089291.1"/>
</dbReference>
<protein>
    <submittedName>
        <fullName evidence="1">Uncharacterized protein</fullName>
    </submittedName>
</protein>
<keyword evidence="2" id="KW-1185">Reference proteome</keyword>